<evidence type="ECO:0000259" key="3">
    <source>
        <dbReference type="Pfam" id="PF18912"/>
    </source>
</evidence>
<name>A0A917BZ76_9PROT</name>
<dbReference type="Gene3D" id="3.40.50.2020">
    <property type="match status" value="1"/>
</dbReference>
<comment type="similarity">
    <text evidence="1">Belongs to the ComF/GntX family.</text>
</comment>
<dbReference type="Pfam" id="PF00156">
    <property type="entry name" value="Pribosyltran"/>
    <property type="match status" value="1"/>
</dbReference>
<dbReference type="PANTHER" id="PTHR47505">
    <property type="entry name" value="DNA UTILIZATION PROTEIN YHGH"/>
    <property type="match status" value="1"/>
</dbReference>
<dbReference type="InterPro" id="IPR000836">
    <property type="entry name" value="PRTase_dom"/>
</dbReference>
<evidence type="ECO:0000313" key="5">
    <source>
        <dbReference type="Proteomes" id="UP000632498"/>
    </source>
</evidence>
<dbReference type="Pfam" id="PF18912">
    <property type="entry name" value="DZR_2"/>
    <property type="match status" value="1"/>
</dbReference>
<dbReference type="PANTHER" id="PTHR47505:SF1">
    <property type="entry name" value="DNA UTILIZATION PROTEIN YHGH"/>
    <property type="match status" value="1"/>
</dbReference>
<keyword evidence="5" id="KW-1185">Reference proteome</keyword>
<proteinExistence type="inferred from homology"/>
<accession>A0A917BZ76</accession>
<sequence>MAPFSKVLDLFLPPRCISCQKIVLDPYTLCQDCWEQACFLSAPCCRICGLPFEFDVPDSALCLDCALCAPPFAQARSVFPYDDFSRGLILAFKHGDRTDLAPAFAGWMVQSAASLIEECDVVVPVPLHWRRLLKRRYNQAALLALEISKRSALIYEPALLKRTRHTPVQGHLSRMARQKNLQGAFQIIGDIEGMRILLVDDVMTTGATVLGCTKALLGAGAKEVRVVTLARVLPNKTV</sequence>
<keyword evidence="4" id="KW-0328">Glycosyltransferase</keyword>
<dbReference type="InterPro" id="IPR029057">
    <property type="entry name" value="PRTase-like"/>
</dbReference>
<evidence type="ECO:0000313" key="4">
    <source>
        <dbReference type="EMBL" id="GGF61149.1"/>
    </source>
</evidence>
<comment type="caution">
    <text evidence="4">The sequence shown here is derived from an EMBL/GenBank/DDBJ whole genome shotgun (WGS) entry which is preliminary data.</text>
</comment>
<organism evidence="4 5">
    <name type="scientific">Terasakiella brassicae</name>
    <dbReference type="NCBI Taxonomy" id="1634917"/>
    <lineage>
        <taxon>Bacteria</taxon>
        <taxon>Pseudomonadati</taxon>
        <taxon>Pseudomonadota</taxon>
        <taxon>Alphaproteobacteria</taxon>
        <taxon>Rhodospirillales</taxon>
        <taxon>Terasakiellaceae</taxon>
        <taxon>Terasakiella</taxon>
    </lineage>
</organism>
<reference evidence="4" key="1">
    <citation type="journal article" date="2014" name="Int. J. Syst. Evol. Microbiol.">
        <title>Complete genome sequence of Corynebacterium casei LMG S-19264T (=DSM 44701T), isolated from a smear-ripened cheese.</title>
        <authorList>
            <consortium name="US DOE Joint Genome Institute (JGI-PGF)"/>
            <person name="Walter F."/>
            <person name="Albersmeier A."/>
            <person name="Kalinowski J."/>
            <person name="Ruckert C."/>
        </authorList>
    </citation>
    <scope>NUCLEOTIDE SEQUENCE</scope>
    <source>
        <strain evidence="4">CGMCC 1.15254</strain>
    </source>
</reference>
<dbReference type="EMBL" id="BMHV01000008">
    <property type="protein sequence ID" value="GGF61149.1"/>
    <property type="molecule type" value="Genomic_DNA"/>
</dbReference>
<gene>
    <name evidence="4" type="ORF">GCM10011332_13720</name>
</gene>
<evidence type="ECO:0000259" key="2">
    <source>
        <dbReference type="Pfam" id="PF00156"/>
    </source>
</evidence>
<dbReference type="CDD" id="cd06223">
    <property type="entry name" value="PRTases_typeI"/>
    <property type="match status" value="1"/>
</dbReference>
<keyword evidence="4" id="KW-0808">Transferase</keyword>
<dbReference type="InterPro" id="IPR044005">
    <property type="entry name" value="DZR_2"/>
</dbReference>
<protein>
    <submittedName>
        <fullName evidence="4">Phosphoribosyltransferase</fullName>
    </submittedName>
</protein>
<reference evidence="4" key="2">
    <citation type="submission" date="2020-09" db="EMBL/GenBank/DDBJ databases">
        <authorList>
            <person name="Sun Q."/>
            <person name="Zhou Y."/>
        </authorList>
    </citation>
    <scope>NUCLEOTIDE SEQUENCE</scope>
    <source>
        <strain evidence="4">CGMCC 1.15254</strain>
    </source>
</reference>
<feature type="domain" description="Double zinc ribbon" evidence="3">
    <location>
        <begin position="7"/>
        <end position="66"/>
    </location>
</feature>
<dbReference type="GO" id="GO:0016757">
    <property type="term" value="F:glycosyltransferase activity"/>
    <property type="evidence" value="ECO:0007669"/>
    <property type="project" value="UniProtKB-KW"/>
</dbReference>
<dbReference type="Proteomes" id="UP000632498">
    <property type="component" value="Unassembled WGS sequence"/>
</dbReference>
<evidence type="ECO:0000256" key="1">
    <source>
        <dbReference type="ARBA" id="ARBA00008007"/>
    </source>
</evidence>
<dbReference type="SUPFAM" id="SSF53271">
    <property type="entry name" value="PRTase-like"/>
    <property type="match status" value="1"/>
</dbReference>
<dbReference type="InterPro" id="IPR051910">
    <property type="entry name" value="ComF/GntX_DNA_util-trans"/>
</dbReference>
<feature type="domain" description="Phosphoribosyltransferase" evidence="2">
    <location>
        <begin position="178"/>
        <end position="231"/>
    </location>
</feature>
<dbReference type="AlphaFoldDB" id="A0A917BZ76"/>
<dbReference type="RefSeq" id="WP_188663145.1">
    <property type="nucleotide sequence ID" value="NZ_BMHV01000008.1"/>
</dbReference>